<dbReference type="UniPathway" id="UPA00033">
    <property type="reaction ID" value="UER00038"/>
</dbReference>
<dbReference type="PIRSF" id="PIRSF000521">
    <property type="entry name" value="Transaminase_4ab_Lys_Orn"/>
    <property type="match status" value="1"/>
</dbReference>
<comment type="function">
    <text evidence="6">Catalyzes the transfer of the amino group of L-glutamate to [LysW]-aminoadipate 6-semialdehyde, generating [LysW]-gamma-L-lysine.</text>
</comment>
<feature type="binding site" evidence="6">
    <location>
        <position position="153"/>
    </location>
    <ligand>
        <name>pyridoxal 5'-phosphate</name>
        <dbReference type="ChEBI" id="CHEBI:597326"/>
    </ligand>
</feature>
<dbReference type="Gene3D" id="3.90.1150.10">
    <property type="entry name" value="Aspartate Aminotransferase, domain 1"/>
    <property type="match status" value="1"/>
</dbReference>
<dbReference type="InterPro" id="IPR050103">
    <property type="entry name" value="Class-III_PLP-dep_AT"/>
</dbReference>
<evidence type="ECO:0000256" key="1">
    <source>
        <dbReference type="ARBA" id="ARBA00022490"/>
    </source>
</evidence>
<evidence type="ECO:0000256" key="3">
    <source>
        <dbReference type="ARBA" id="ARBA00022605"/>
    </source>
</evidence>
<comment type="cofactor">
    <cofactor evidence="6">
        <name>pyridoxal 5'-phosphate</name>
        <dbReference type="ChEBI" id="CHEBI:597326"/>
    </cofactor>
    <text evidence="6">Binds 1 pyridoxal phosphate per subunit.</text>
</comment>
<feature type="modified residue" description="N6-(pyridoxal phosphate)lysine" evidence="6">
    <location>
        <position position="267"/>
    </location>
</feature>
<dbReference type="eggNOG" id="COG4992">
    <property type="taxonomic scope" value="Bacteria"/>
</dbReference>
<feature type="binding site" evidence="6">
    <location>
        <position position="156"/>
    </location>
    <ligand>
        <name>substrate</name>
    </ligand>
</feature>
<comment type="catalytic activity">
    <reaction evidence="6">
        <text>[amino-group carrier protein]-C-terminal-gamma-(L-lysyl)-L-glutamate + 2-oxoglutarate = [amino-group carrier protein]-C-terminal-N-(1-carboxy-5-oxopentan-1-yl)-L-glutamine + L-glutamate</text>
        <dbReference type="Rhea" id="RHEA:41952"/>
        <dbReference type="Rhea" id="RHEA-COMP:9714"/>
        <dbReference type="Rhea" id="RHEA-COMP:9715"/>
        <dbReference type="ChEBI" id="CHEBI:16810"/>
        <dbReference type="ChEBI" id="CHEBI:29985"/>
        <dbReference type="ChEBI" id="CHEBI:78501"/>
        <dbReference type="ChEBI" id="CHEBI:78526"/>
        <dbReference type="EC" id="2.6.1.118"/>
    </reaction>
</comment>
<organism evidence="7 8">
    <name type="scientific">Chloroflexus aurantiacus (strain ATCC 29366 / DSM 635 / J-10-fl)</name>
    <dbReference type="NCBI Taxonomy" id="324602"/>
    <lineage>
        <taxon>Bacteria</taxon>
        <taxon>Bacillati</taxon>
        <taxon>Chloroflexota</taxon>
        <taxon>Chloroflexia</taxon>
        <taxon>Chloroflexales</taxon>
        <taxon>Chloroflexineae</taxon>
        <taxon>Chloroflexaceae</taxon>
        <taxon>Chloroflexus</taxon>
    </lineage>
</organism>
<dbReference type="GO" id="GO:0005737">
    <property type="term" value="C:cytoplasm"/>
    <property type="evidence" value="ECO:0007669"/>
    <property type="project" value="UniProtKB-SubCell"/>
</dbReference>
<evidence type="ECO:0000256" key="5">
    <source>
        <dbReference type="ARBA" id="ARBA00022898"/>
    </source>
</evidence>
<keyword evidence="1 6" id="KW-0963">Cytoplasm</keyword>
<evidence type="ECO:0000256" key="6">
    <source>
        <dbReference type="HAMAP-Rule" id="MF_02084"/>
    </source>
</evidence>
<keyword evidence="4 6" id="KW-0808">Transferase</keyword>
<keyword evidence="5 6" id="KW-0663">Pyridoxal phosphate</keyword>
<dbReference type="EC" id="2.6.1.118" evidence="6"/>
<dbReference type="Pfam" id="PF00202">
    <property type="entry name" value="Aminotran_3"/>
    <property type="match status" value="1"/>
</dbReference>
<dbReference type="NCBIfam" id="NF002325">
    <property type="entry name" value="PRK01278.1"/>
    <property type="match status" value="1"/>
</dbReference>
<feature type="binding site" evidence="6">
    <location>
        <position position="295"/>
    </location>
    <ligand>
        <name>pyridoxal 5'-phosphate</name>
        <dbReference type="ChEBI" id="CHEBI:597326"/>
    </ligand>
</feature>
<dbReference type="InterPro" id="IPR037537">
    <property type="entry name" value="LysJ"/>
</dbReference>
<gene>
    <name evidence="6" type="primary">lysJ</name>
    <name evidence="7" type="ordered locus">Caur_3656</name>
</gene>
<evidence type="ECO:0000313" key="7">
    <source>
        <dbReference type="EMBL" id="ABY36839.1"/>
    </source>
</evidence>
<dbReference type="STRING" id="324602.Caur_3656"/>
<dbReference type="InterPro" id="IPR049704">
    <property type="entry name" value="Aminotrans_3_PPA_site"/>
</dbReference>
<feature type="binding site" evidence="6">
    <location>
        <begin position="126"/>
        <end position="127"/>
    </location>
    <ligand>
        <name>pyridoxal 5'-phosphate</name>
        <dbReference type="ChEBI" id="CHEBI:597326"/>
    </ligand>
</feature>
<evidence type="ECO:0000256" key="2">
    <source>
        <dbReference type="ARBA" id="ARBA00022576"/>
    </source>
</evidence>
<dbReference type="EnsemblBacteria" id="ABY36839">
    <property type="protein sequence ID" value="ABY36839"/>
    <property type="gene ID" value="Caur_3656"/>
</dbReference>
<dbReference type="Proteomes" id="UP000002008">
    <property type="component" value="Chromosome"/>
</dbReference>
<reference evidence="8" key="1">
    <citation type="journal article" date="2011" name="BMC Genomics">
        <title>Complete genome sequence of the filamentous anoxygenic phototrophic bacterium Chloroflexus aurantiacus.</title>
        <authorList>
            <person name="Tang K.H."/>
            <person name="Barry K."/>
            <person name="Chertkov O."/>
            <person name="Dalin E."/>
            <person name="Han C.S."/>
            <person name="Hauser L.J."/>
            <person name="Honchak B.M."/>
            <person name="Karbach L.E."/>
            <person name="Land M.L."/>
            <person name="Lapidus A."/>
            <person name="Larimer F.W."/>
            <person name="Mikhailova N."/>
            <person name="Pitluck S."/>
            <person name="Pierson B.K."/>
            <person name="Blankenship R.E."/>
        </authorList>
    </citation>
    <scope>NUCLEOTIDE SEQUENCE [LARGE SCALE GENOMIC DNA]</scope>
    <source>
        <strain evidence="8">ATCC 29366 / DSM 635 / J-10-fl</strain>
    </source>
</reference>
<comment type="similarity">
    <text evidence="6">Belongs to the class-III pyridoxal-phosphate-dependent aminotransferase family. LysJ subfamily.</text>
</comment>
<dbReference type="GO" id="GO:0008483">
    <property type="term" value="F:transaminase activity"/>
    <property type="evidence" value="ECO:0007669"/>
    <property type="project" value="UniProtKB-UniRule"/>
</dbReference>
<dbReference type="FunCoup" id="A9WB46">
    <property type="interactions" value="281"/>
</dbReference>
<evidence type="ECO:0000313" key="8">
    <source>
        <dbReference type="Proteomes" id="UP000002008"/>
    </source>
</evidence>
<dbReference type="GO" id="GO:0030170">
    <property type="term" value="F:pyridoxal phosphate binding"/>
    <property type="evidence" value="ECO:0000318"/>
    <property type="project" value="GO_Central"/>
</dbReference>
<feature type="binding site" evidence="6">
    <location>
        <position position="294"/>
    </location>
    <ligand>
        <name>substrate</name>
    </ligand>
</feature>
<name>A9WB46_CHLAA</name>
<dbReference type="KEGG" id="cau:Caur_3656"/>
<comment type="pathway">
    <text evidence="6">Amino-acid biosynthesis; L-lysine biosynthesis via AAA pathway; L-lysine from L-alpha-aminoadipate (Thermus route): step 4/5.</text>
</comment>
<dbReference type="FunFam" id="3.40.640.10:FF:000004">
    <property type="entry name" value="Acetylornithine aminotransferase"/>
    <property type="match status" value="1"/>
</dbReference>
<dbReference type="InterPro" id="IPR015424">
    <property type="entry name" value="PyrdxlP-dep_Trfase"/>
</dbReference>
<dbReference type="HOGENOM" id="CLU_016922_10_0_0"/>
<dbReference type="InterPro" id="IPR015422">
    <property type="entry name" value="PyrdxlP-dep_Trfase_small"/>
</dbReference>
<feature type="binding site" evidence="6">
    <location>
        <begin position="238"/>
        <end position="241"/>
    </location>
    <ligand>
        <name>pyridoxal 5'-phosphate</name>
        <dbReference type="ChEBI" id="CHEBI:597326"/>
    </ligand>
</feature>
<dbReference type="CDD" id="cd00610">
    <property type="entry name" value="OAT_like"/>
    <property type="match status" value="1"/>
</dbReference>
<dbReference type="AlphaFoldDB" id="A9WB46"/>
<keyword evidence="6" id="KW-0457">Lysine biosynthesis</keyword>
<keyword evidence="8" id="KW-1185">Reference proteome</keyword>
<evidence type="ECO:0000256" key="4">
    <source>
        <dbReference type="ARBA" id="ARBA00022679"/>
    </source>
</evidence>
<proteinExistence type="inferred from homology"/>
<comment type="subunit">
    <text evidence="6">Homodimer.</text>
</comment>
<protein>
    <recommendedName>
        <fullName evidence="6">Putative [LysW]-aminoadipate semialdehyde transaminase</fullName>
        <ecNumber evidence="6">2.6.1.118</ecNumber>
    </recommendedName>
</protein>
<dbReference type="PANTHER" id="PTHR11986:SF79">
    <property type="entry name" value="ACETYLORNITHINE AMINOTRANSFERASE, MITOCHONDRIAL"/>
    <property type="match status" value="1"/>
</dbReference>
<dbReference type="SUPFAM" id="SSF53383">
    <property type="entry name" value="PLP-dependent transferases"/>
    <property type="match status" value="1"/>
</dbReference>
<dbReference type="InterPro" id="IPR005814">
    <property type="entry name" value="Aminotrans_3"/>
</dbReference>
<dbReference type="InterPro" id="IPR004636">
    <property type="entry name" value="AcOrn/SuccOrn_fam"/>
</dbReference>
<dbReference type="HAMAP" id="MF_02084">
    <property type="entry name" value="LysJ_aminotrans_3"/>
    <property type="match status" value="1"/>
</dbReference>
<keyword evidence="2 6" id="KW-0032">Aminotransferase</keyword>
<dbReference type="InParanoid" id="A9WB46"/>
<keyword evidence="3 6" id="KW-0028">Amino-acid biosynthesis</keyword>
<dbReference type="PATRIC" id="fig|324602.8.peg.4110"/>
<dbReference type="InterPro" id="IPR015421">
    <property type="entry name" value="PyrdxlP-dep_Trfase_major"/>
</dbReference>
<dbReference type="GO" id="GO:0019878">
    <property type="term" value="P:lysine biosynthetic process via aminoadipic acid"/>
    <property type="evidence" value="ECO:0007669"/>
    <property type="project" value="UniProtKB-UniRule"/>
</dbReference>
<accession>A9WB46</accession>
<dbReference type="GO" id="GO:0006526">
    <property type="term" value="P:L-arginine biosynthetic process"/>
    <property type="evidence" value="ECO:0007669"/>
    <property type="project" value="UniProtKB-ARBA"/>
</dbReference>
<dbReference type="PANTHER" id="PTHR11986">
    <property type="entry name" value="AMINOTRANSFERASE CLASS III"/>
    <property type="match status" value="1"/>
</dbReference>
<sequence length="410" mass="43343">MPHSFNESHKGKDVVMINTLSTNAEIIAQEALYTSGLYPKRPLAIVRGEGARLYDADGRVYIDCVGGQGAANLGHCHPAIVAAIREQAERLISCPEIFPNDVRAAYLAELAAVVPFPSRIFLCNSGAEAVEAALKFARLLTGRPGVVATMRGFHGRTMGALSATWESKYREPFLPLVPEFSHVPYGNVEALRAAIGPQTAAVLIEPVQGEGGVRPAPPGYLAEVATICAANGTLLLVDEVQTGFGRTGKLFAIEHSGVTPDMLILAKSIAAGVPMGAVVIHERHGALPPGTHGSTFGGNPLACAAARAALHVYQSERIPEQAAAKGAWLLQTLRDLRLPSVREVRGLGLLVGLELKSRSQPAIAALIDHGVLALPAGPNVLRLLPPLVIEQADLERVVTAIEAVLSTEER</sequence>
<comment type="subcellular location">
    <subcellularLocation>
        <location evidence="6">Cytoplasm</location>
    </subcellularLocation>
</comment>
<dbReference type="GO" id="GO:0042802">
    <property type="term" value="F:identical protein binding"/>
    <property type="evidence" value="ECO:0000318"/>
    <property type="project" value="GO_Central"/>
</dbReference>
<dbReference type="PROSITE" id="PS00600">
    <property type="entry name" value="AA_TRANSFER_CLASS_3"/>
    <property type="match status" value="1"/>
</dbReference>
<dbReference type="Gene3D" id="3.40.640.10">
    <property type="entry name" value="Type I PLP-dependent aspartate aminotransferase-like (Major domain)"/>
    <property type="match status" value="1"/>
</dbReference>
<dbReference type="NCBIfam" id="TIGR00707">
    <property type="entry name" value="argD"/>
    <property type="match status" value="1"/>
</dbReference>
<dbReference type="EMBL" id="CP000909">
    <property type="protein sequence ID" value="ABY36839.1"/>
    <property type="molecule type" value="Genomic_DNA"/>
</dbReference>